<keyword evidence="2" id="KW-1185">Reference proteome</keyword>
<evidence type="ECO:0000313" key="3">
    <source>
        <dbReference type="WBParaSite" id="EVEC_0000181101-mRNA-1"/>
    </source>
</evidence>
<gene>
    <name evidence="1" type="ORF">EVEC_LOCUS1519</name>
</gene>
<sequence length="167" mass="19215">MFYLSWTSESIAYLFDPFGIGMPKLFDMRPLQIPPMEKKEQIIQSLSCFQLITHLLKPPLRLISGVFIDSIVKINCKRAWQYVTCKETIPEESYKRPDSSLPIPRRNATIELLLLLIHNGLKLAFYTEISFLKSNHAHSASNTAKRRGFTCARIVDQSDLLLMNLNI</sequence>
<evidence type="ECO:0000313" key="2">
    <source>
        <dbReference type="Proteomes" id="UP000274131"/>
    </source>
</evidence>
<name>A0A0N4UWF2_ENTVE</name>
<protein>
    <submittedName>
        <fullName evidence="3">N-acetyltransferase domain-containing protein</fullName>
    </submittedName>
</protein>
<reference evidence="1 2" key="2">
    <citation type="submission" date="2018-10" db="EMBL/GenBank/DDBJ databases">
        <authorList>
            <consortium name="Pathogen Informatics"/>
        </authorList>
    </citation>
    <scope>NUCLEOTIDE SEQUENCE [LARGE SCALE GENOMIC DNA]</scope>
</reference>
<dbReference type="EMBL" id="UXUI01007222">
    <property type="protein sequence ID" value="VDD86376.1"/>
    <property type="molecule type" value="Genomic_DNA"/>
</dbReference>
<proteinExistence type="predicted"/>
<evidence type="ECO:0000313" key="1">
    <source>
        <dbReference type="EMBL" id="VDD86376.1"/>
    </source>
</evidence>
<organism evidence="3">
    <name type="scientific">Enterobius vermicularis</name>
    <name type="common">Human pinworm</name>
    <dbReference type="NCBI Taxonomy" id="51028"/>
    <lineage>
        <taxon>Eukaryota</taxon>
        <taxon>Metazoa</taxon>
        <taxon>Ecdysozoa</taxon>
        <taxon>Nematoda</taxon>
        <taxon>Chromadorea</taxon>
        <taxon>Rhabditida</taxon>
        <taxon>Spirurina</taxon>
        <taxon>Oxyuridomorpha</taxon>
        <taxon>Oxyuroidea</taxon>
        <taxon>Oxyuridae</taxon>
        <taxon>Enterobius</taxon>
    </lineage>
</organism>
<dbReference type="WBParaSite" id="EVEC_0000181101-mRNA-1">
    <property type="protein sequence ID" value="EVEC_0000181101-mRNA-1"/>
    <property type="gene ID" value="EVEC_0000181101"/>
</dbReference>
<dbReference type="Proteomes" id="UP000274131">
    <property type="component" value="Unassembled WGS sequence"/>
</dbReference>
<dbReference type="AlphaFoldDB" id="A0A0N4UWF2"/>
<accession>A0A0N4UWF2</accession>
<reference evidence="3" key="1">
    <citation type="submission" date="2017-02" db="UniProtKB">
        <authorList>
            <consortium name="WormBaseParasite"/>
        </authorList>
    </citation>
    <scope>IDENTIFICATION</scope>
</reference>